<dbReference type="RefSeq" id="WP_078482051.1">
    <property type="nucleotide sequence ID" value="NZ_MPRL01000001.1"/>
</dbReference>
<dbReference type="Proteomes" id="UP000191110">
    <property type="component" value="Unassembled WGS sequence"/>
</dbReference>
<comment type="similarity">
    <text evidence="5">In the N-terminal section; belongs to the glycosyltransferase 51 family.</text>
</comment>
<evidence type="ECO:0000256" key="5">
    <source>
        <dbReference type="ARBA" id="ARBA00007739"/>
    </source>
</evidence>
<dbReference type="GO" id="GO:0008658">
    <property type="term" value="F:penicillin binding"/>
    <property type="evidence" value="ECO:0007669"/>
    <property type="project" value="InterPro"/>
</dbReference>
<dbReference type="AlphaFoldDB" id="A0A1T2LB67"/>
<evidence type="ECO:0000256" key="24">
    <source>
        <dbReference type="ARBA" id="ARBA00034000"/>
    </source>
</evidence>
<accession>A0A1T2LB67</accession>
<evidence type="ECO:0000256" key="3">
    <source>
        <dbReference type="ARBA" id="ARBA00004752"/>
    </source>
</evidence>
<proteinExistence type="inferred from homology"/>
<dbReference type="EC" id="2.4.99.28" evidence="25"/>
<comment type="pathway">
    <text evidence="27">Glycan biosynthesis.</text>
</comment>
<dbReference type="NCBIfam" id="TIGR02074">
    <property type="entry name" value="PBP_1a_fam"/>
    <property type="match status" value="1"/>
</dbReference>
<dbReference type="FunFam" id="1.10.3810.10:FF:000003">
    <property type="entry name" value="Penicillin-binding protein 1a"/>
    <property type="match status" value="1"/>
</dbReference>
<evidence type="ECO:0000256" key="15">
    <source>
        <dbReference type="ARBA" id="ARBA00022801"/>
    </source>
</evidence>
<evidence type="ECO:0000256" key="18">
    <source>
        <dbReference type="ARBA" id="ARBA00022984"/>
    </source>
</evidence>
<keyword evidence="19 28" id="KW-1133">Transmembrane helix</keyword>
<evidence type="ECO:0000256" key="22">
    <source>
        <dbReference type="ARBA" id="ARBA00023268"/>
    </source>
</evidence>
<feature type="transmembrane region" description="Helical" evidence="28">
    <location>
        <begin position="12"/>
        <end position="33"/>
    </location>
</feature>
<gene>
    <name evidence="32" type="ORF">BOW53_00165</name>
</gene>
<evidence type="ECO:0000256" key="10">
    <source>
        <dbReference type="ARBA" id="ARBA00022645"/>
    </source>
</evidence>
<protein>
    <recommendedName>
        <fullName evidence="7">Penicillin-binding protein 1A</fullName>
        <ecNumber evidence="25">2.4.99.28</ecNumber>
        <ecNumber evidence="6">3.4.16.4</ecNumber>
    </recommendedName>
</protein>
<keyword evidence="11" id="KW-0645">Protease</keyword>
<keyword evidence="20 28" id="KW-0472">Membrane</keyword>
<evidence type="ECO:0000256" key="11">
    <source>
        <dbReference type="ARBA" id="ARBA00022670"/>
    </source>
</evidence>
<dbReference type="GO" id="GO:0046677">
    <property type="term" value="P:response to antibiotic"/>
    <property type="evidence" value="ECO:0007669"/>
    <property type="project" value="UniProtKB-KW"/>
</dbReference>
<evidence type="ECO:0000256" key="23">
    <source>
        <dbReference type="ARBA" id="ARBA00023316"/>
    </source>
</evidence>
<dbReference type="GO" id="GO:0006508">
    <property type="term" value="P:proteolysis"/>
    <property type="evidence" value="ECO:0007669"/>
    <property type="project" value="UniProtKB-KW"/>
</dbReference>
<dbReference type="EMBL" id="MPRL01000001">
    <property type="protein sequence ID" value="OOZ42294.1"/>
    <property type="molecule type" value="Genomic_DNA"/>
</dbReference>
<keyword evidence="13" id="KW-0808">Transferase</keyword>
<dbReference type="InterPro" id="IPR001460">
    <property type="entry name" value="PCN-bd_Tpept"/>
</dbReference>
<evidence type="ECO:0000259" key="31">
    <source>
        <dbReference type="Pfam" id="PF17092"/>
    </source>
</evidence>
<dbReference type="InterPro" id="IPR050396">
    <property type="entry name" value="Glycosyltr_51/Transpeptidase"/>
</dbReference>
<evidence type="ECO:0000256" key="7">
    <source>
        <dbReference type="ARBA" id="ARBA00018638"/>
    </source>
</evidence>
<keyword evidence="16" id="KW-0133">Cell shape</keyword>
<dbReference type="InterPro" id="IPR031376">
    <property type="entry name" value="PCB_OB"/>
</dbReference>
<dbReference type="EC" id="3.4.16.4" evidence="6"/>
<evidence type="ECO:0000256" key="13">
    <source>
        <dbReference type="ARBA" id="ARBA00022679"/>
    </source>
</evidence>
<dbReference type="InterPro" id="IPR001264">
    <property type="entry name" value="Glyco_trans_51"/>
</dbReference>
<comment type="subcellular location">
    <subcellularLocation>
        <location evidence="2">Cell inner membrane</location>
        <topology evidence="2">Single-pass type II membrane protein</topology>
    </subcellularLocation>
</comment>
<evidence type="ECO:0000256" key="20">
    <source>
        <dbReference type="ARBA" id="ARBA00023136"/>
    </source>
</evidence>
<dbReference type="GO" id="GO:0030288">
    <property type="term" value="C:outer membrane-bounded periplasmic space"/>
    <property type="evidence" value="ECO:0007669"/>
    <property type="project" value="TreeGrafter"/>
</dbReference>
<dbReference type="GO" id="GO:0008360">
    <property type="term" value="P:regulation of cell shape"/>
    <property type="evidence" value="ECO:0007669"/>
    <property type="project" value="UniProtKB-KW"/>
</dbReference>
<feature type="domain" description="Penicillin-binding protein OB-like" evidence="31">
    <location>
        <begin position="320"/>
        <end position="428"/>
    </location>
</feature>
<dbReference type="SUPFAM" id="SSF53955">
    <property type="entry name" value="Lysozyme-like"/>
    <property type="match status" value="1"/>
</dbReference>
<evidence type="ECO:0000256" key="17">
    <source>
        <dbReference type="ARBA" id="ARBA00022968"/>
    </source>
</evidence>
<evidence type="ECO:0000256" key="8">
    <source>
        <dbReference type="ARBA" id="ARBA00022475"/>
    </source>
</evidence>
<dbReference type="GO" id="GO:0009002">
    <property type="term" value="F:serine-type D-Ala-D-Ala carboxypeptidase activity"/>
    <property type="evidence" value="ECO:0007669"/>
    <property type="project" value="UniProtKB-EC"/>
</dbReference>
<keyword evidence="9" id="KW-0997">Cell inner membrane</keyword>
<evidence type="ECO:0000313" key="33">
    <source>
        <dbReference type="Proteomes" id="UP000191110"/>
    </source>
</evidence>
<evidence type="ECO:0000256" key="16">
    <source>
        <dbReference type="ARBA" id="ARBA00022960"/>
    </source>
</evidence>
<dbReference type="InterPro" id="IPR036950">
    <property type="entry name" value="PBP_transglycosylase"/>
</dbReference>
<dbReference type="OrthoDB" id="9766909at2"/>
<dbReference type="GO" id="GO:0071555">
    <property type="term" value="P:cell wall organization"/>
    <property type="evidence" value="ECO:0007669"/>
    <property type="project" value="UniProtKB-KW"/>
</dbReference>
<evidence type="ECO:0000256" key="6">
    <source>
        <dbReference type="ARBA" id="ARBA00012448"/>
    </source>
</evidence>
<dbReference type="Gene3D" id="3.40.710.10">
    <property type="entry name" value="DD-peptidase/beta-lactamase superfamily"/>
    <property type="match status" value="2"/>
</dbReference>
<keyword evidence="14 28" id="KW-0812">Transmembrane</keyword>
<comment type="similarity">
    <text evidence="4">In the C-terminal section; belongs to the transpeptidase family.</text>
</comment>
<dbReference type="GO" id="GO:0009252">
    <property type="term" value="P:peptidoglycan biosynthetic process"/>
    <property type="evidence" value="ECO:0007669"/>
    <property type="project" value="UniProtKB-UniPathway"/>
</dbReference>
<feature type="domain" description="Glycosyl transferase family 51" evidence="30">
    <location>
        <begin position="59"/>
        <end position="233"/>
    </location>
</feature>
<evidence type="ECO:0000259" key="29">
    <source>
        <dbReference type="Pfam" id="PF00905"/>
    </source>
</evidence>
<evidence type="ECO:0000256" key="4">
    <source>
        <dbReference type="ARBA" id="ARBA00007090"/>
    </source>
</evidence>
<evidence type="ECO:0000256" key="14">
    <source>
        <dbReference type="ARBA" id="ARBA00022692"/>
    </source>
</evidence>
<reference evidence="32 33" key="1">
    <citation type="submission" date="2016-11" db="EMBL/GenBank/DDBJ databases">
        <title>Mixed transmission modes and dynamic genome evolution in an obligate animal-bacterial symbiosis.</title>
        <authorList>
            <person name="Russell S.L."/>
            <person name="Corbett-Detig R.B."/>
            <person name="Cavanaugh C.M."/>
        </authorList>
    </citation>
    <scope>NUCLEOTIDE SEQUENCE [LARGE SCALE GENOMIC DNA]</scope>
    <source>
        <strain evidence="32">Sveles-Q1</strain>
    </source>
</reference>
<feature type="domain" description="Penicillin-binding protein transpeptidase" evidence="29">
    <location>
        <begin position="430"/>
        <end position="701"/>
    </location>
</feature>
<evidence type="ECO:0000256" key="27">
    <source>
        <dbReference type="ARBA" id="ARBA00060592"/>
    </source>
</evidence>
<comment type="pathway">
    <text evidence="3">Cell wall biogenesis; peptidoglycan biosynthesis.</text>
</comment>
<dbReference type="InterPro" id="IPR012338">
    <property type="entry name" value="Beta-lactam/transpept-like"/>
</dbReference>
<dbReference type="PANTHER" id="PTHR32282">
    <property type="entry name" value="BINDING PROTEIN TRANSPEPTIDASE, PUTATIVE-RELATED"/>
    <property type="match status" value="1"/>
</dbReference>
<dbReference type="Pfam" id="PF17092">
    <property type="entry name" value="PCB_OB"/>
    <property type="match status" value="1"/>
</dbReference>
<keyword evidence="33" id="KW-1185">Reference proteome</keyword>
<evidence type="ECO:0000256" key="2">
    <source>
        <dbReference type="ARBA" id="ARBA00004249"/>
    </source>
</evidence>
<comment type="caution">
    <text evidence="32">The sequence shown here is derived from an EMBL/GenBank/DDBJ whole genome shotgun (WGS) entry which is preliminary data.</text>
</comment>
<dbReference type="Pfam" id="PF00905">
    <property type="entry name" value="Transpeptidase"/>
    <property type="match status" value="1"/>
</dbReference>
<dbReference type="GO" id="GO:0008955">
    <property type="term" value="F:peptidoglycan glycosyltransferase activity"/>
    <property type="evidence" value="ECO:0007669"/>
    <property type="project" value="UniProtKB-EC"/>
</dbReference>
<dbReference type="GO" id="GO:0005886">
    <property type="term" value="C:plasma membrane"/>
    <property type="evidence" value="ECO:0007669"/>
    <property type="project" value="UniProtKB-SubCell"/>
</dbReference>
<keyword evidence="23" id="KW-0961">Cell wall biogenesis/degradation</keyword>
<name>A0A1T2LB67_9GAMM</name>
<keyword evidence="22" id="KW-0511">Multifunctional enzyme</keyword>
<dbReference type="SUPFAM" id="SSF56601">
    <property type="entry name" value="beta-lactamase/transpeptidase-like"/>
    <property type="match status" value="1"/>
</dbReference>
<dbReference type="Pfam" id="PF00912">
    <property type="entry name" value="Transgly"/>
    <property type="match status" value="1"/>
</dbReference>
<organism evidence="32 33">
    <name type="scientific">Solemya pervernicosa gill symbiont</name>
    <dbReference type="NCBI Taxonomy" id="642797"/>
    <lineage>
        <taxon>Bacteria</taxon>
        <taxon>Pseudomonadati</taxon>
        <taxon>Pseudomonadota</taxon>
        <taxon>Gammaproteobacteria</taxon>
        <taxon>sulfur-oxidizing symbionts</taxon>
    </lineage>
</organism>
<evidence type="ECO:0000256" key="19">
    <source>
        <dbReference type="ARBA" id="ARBA00022989"/>
    </source>
</evidence>
<dbReference type="UniPathway" id="UPA00219"/>
<keyword evidence="17" id="KW-0735">Signal-anchor</keyword>
<keyword evidence="21" id="KW-0046">Antibiotic resistance</keyword>
<comment type="function">
    <text evidence="1">Cell wall formation. Synthesis of cross-linked peptidoglycan from the lipid intermediates. The enzyme has a penicillin-insensitive transglycosylase N-terminal domain (formation of linear glycan strands) and a penicillin-sensitive transpeptidase C-terminal domain (cross-linking of the peptide subunits).</text>
</comment>
<keyword evidence="8" id="KW-1003">Cell membrane</keyword>
<evidence type="ECO:0000256" key="28">
    <source>
        <dbReference type="SAM" id="Phobius"/>
    </source>
</evidence>
<comment type="catalytic activity">
    <reaction evidence="24">
        <text>Preferential cleavage: (Ac)2-L-Lys-D-Ala-|-D-Ala. Also transpeptidation of peptidyl-alanyl moieties that are N-acyl substituents of D-alanine.</text>
        <dbReference type="EC" id="3.4.16.4"/>
    </reaction>
</comment>
<evidence type="ECO:0000256" key="26">
    <source>
        <dbReference type="ARBA" id="ARBA00049902"/>
    </source>
</evidence>
<evidence type="ECO:0000256" key="12">
    <source>
        <dbReference type="ARBA" id="ARBA00022676"/>
    </source>
</evidence>
<evidence type="ECO:0000256" key="25">
    <source>
        <dbReference type="ARBA" id="ARBA00044770"/>
    </source>
</evidence>
<keyword evidence="10" id="KW-0121">Carboxypeptidase</keyword>
<evidence type="ECO:0000256" key="9">
    <source>
        <dbReference type="ARBA" id="ARBA00022519"/>
    </source>
</evidence>
<evidence type="ECO:0000259" key="30">
    <source>
        <dbReference type="Pfam" id="PF00912"/>
    </source>
</evidence>
<comment type="catalytic activity">
    <reaction evidence="26">
        <text>[GlcNAc-(1-&gt;4)-Mur2Ac(oyl-L-Ala-gamma-D-Glu-L-Lys-D-Ala-D-Ala)](n)-di-trans,octa-cis-undecaprenyl diphosphate + beta-D-GlcNAc-(1-&gt;4)-Mur2Ac(oyl-L-Ala-gamma-D-Glu-L-Lys-D-Ala-D-Ala)-di-trans,octa-cis-undecaprenyl diphosphate = [GlcNAc-(1-&gt;4)-Mur2Ac(oyl-L-Ala-gamma-D-Glu-L-Lys-D-Ala-D-Ala)](n+1)-di-trans,octa-cis-undecaprenyl diphosphate + di-trans,octa-cis-undecaprenyl diphosphate + H(+)</text>
        <dbReference type="Rhea" id="RHEA:23708"/>
        <dbReference type="Rhea" id="RHEA-COMP:9602"/>
        <dbReference type="Rhea" id="RHEA-COMP:9603"/>
        <dbReference type="ChEBI" id="CHEBI:15378"/>
        <dbReference type="ChEBI" id="CHEBI:58405"/>
        <dbReference type="ChEBI" id="CHEBI:60033"/>
        <dbReference type="ChEBI" id="CHEBI:78435"/>
        <dbReference type="EC" id="2.4.99.28"/>
    </reaction>
</comment>
<dbReference type="InterPro" id="IPR023346">
    <property type="entry name" value="Lysozyme-like_dom_sf"/>
</dbReference>
<keyword evidence="15" id="KW-0378">Hydrolase</keyword>
<keyword evidence="12" id="KW-0328">Glycosyltransferase</keyword>
<dbReference type="PANTHER" id="PTHR32282:SF27">
    <property type="entry name" value="PENICILLIN-BINDING PROTEIN 1A"/>
    <property type="match status" value="1"/>
</dbReference>
<evidence type="ECO:0000256" key="21">
    <source>
        <dbReference type="ARBA" id="ARBA00023251"/>
    </source>
</evidence>
<evidence type="ECO:0000313" key="32">
    <source>
        <dbReference type="EMBL" id="OOZ42294.1"/>
    </source>
</evidence>
<dbReference type="Gene3D" id="1.10.3810.10">
    <property type="entry name" value="Biosynthetic peptidoglycan transglycosylase-like"/>
    <property type="match status" value="1"/>
</dbReference>
<evidence type="ECO:0000256" key="1">
    <source>
        <dbReference type="ARBA" id="ARBA00002624"/>
    </source>
</evidence>
<keyword evidence="18" id="KW-0573">Peptidoglycan synthesis</keyword>
<sequence length="817" mass="90052">MKTLLKLLRGLLLFIIGASVIGMAAIFAGYSYLSPKLPSTDSLKDVQLQVPMRVYSKSGALIAEFGEKRRTPVTFAELPEQMVNAFLSAEDDRFFEHPGVDYQGLLRAGIYLIRTGEKGQGGSTITMQVARNFFLSREKTYLRKINEILLALKIERELSKTDILELYLNKIYLGNRAYGVEAAAQVYYGKHIGELSLAQIAMIAGLPKAPSRYNPIVNPKRALQRRGYVLGRMRSLGFITEEAFKEAVVEPVSSSLHVVKPEIEAPYVAEMVRAEMFSQHGKGIYTSGLNVFTTLDDRRQRAANVAFRNALIAYDQRHGFRGAERHVMLRGDESESDWQRMLSQTPTVGGLAPVLVTGVQEQQVTLYSVVEGEVVIDWKGLSWARPYIDDNRVGAEPKLAEDILKVGDVVRIAKAEDGSWQMRQIPDVSGALVALSPENGSLQALVGGFDFYQSKFNRAVQAKRQPGSNFKPFIYSAALGKGYTAASLINDAPVVFEDAALESAWRPENYSGKFFGPTRLRFALTKSRNLVSIRLLRAIGVNYAIDYVSKFGFDGDRLPRNLSLSLGSGTVTPLELVTAYAIFANGGYRVEPYFISRIEKSNGEVVFSAKPATVCRWCEGQSDGGEMKAIEVSEVAPQPDAVPVEEPLVKPENIAESVVSPQIVYLMNTIMRDVVQRGTGRRALTLGRKDLAGKTGTTNDQRDAWFSGFNHAVVATAWVGFDQVRPLGNRETGGRAALPMWIDFMREALDGVPEQPLEQPSGLVTVRIDPKTGMLATSGQPGAMFETFRSEYVPKAETIGVSVQSGSETTTEEEPLF</sequence>